<dbReference type="InterPro" id="IPR008635">
    <property type="entry name" value="Coiled_stalk_dom"/>
</dbReference>
<dbReference type="Pfam" id="PF05662">
    <property type="entry name" value="YadA_stalk"/>
    <property type="match status" value="6"/>
</dbReference>
<name>A0A0K1XE77_9GAMM</name>
<evidence type="ECO:0000256" key="8">
    <source>
        <dbReference type="ARBA" id="ARBA00022927"/>
    </source>
</evidence>
<evidence type="ECO:0000259" key="11">
    <source>
        <dbReference type="Pfam" id="PF03895"/>
    </source>
</evidence>
<organism evidence="15 16">
    <name type="scientific">Thiopseudomonas alkaliphila</name>
    <dbReference type="NCBI Taxonomy" id="1697053"/>
    <lineage>
        <taxon>Bacteria</taxon>
        <taxon>Pseudomonadati</taxon>
        <taxon>Pseudomonadota</taxon>
        <taxon>Gammaproteobacteria</taxon>
        <taxon>Pseudomonadales</taxon>
        <taxon>Pseudomonadaceae</taxon>
        <taxon>Thiopseudomonas</taxon>
    </lineage>
</organism>
<keyword evidence="16" id="KW-1185">Reference proteome</keyword>
<dbReference type="GO" id="GO:0009986">
    <property type="term" value="C:cell surface"/>
    <property type="evidence" value="ECO:0007669"/>
    <property type="project" value="UniProtKB-SubCell"/>
</dbReference>
<dbReference type="InterPro" id="IPR005594">
    <property type="entry name" value="YadA_C"/>
</dbReference>
<dbReference type="EMBL" id="CP012365">
    <property type="protein sequence ID" value="AKX59700.1"/>
    <property type="molecule type" value="Genomic_DNA"/>
</dbReference>
<keyword evidence="9" id="KW-0472">Membrane</keyword>
<keyword evidence="8" id="KW-0653">Protein transport</keyword>
<feature type="domain" description="Trimeric autotransporter adhesin YadA-like stalk" evidence="13">
    <location>
        <begin position="946"/>
        <end position="986"/>
    </location>
</feature>
<evidence type="ECO:0000259" key="14">
    <source>
        <dbReference type="Pfam" id="PF13018"/>
    </source>
</evidence>
<dbReference type="Proteomes" id="UP000063953">
    <property type="component" value="Chromosome"/>
</dbReference>
<feature type="domain" description="Trimeric autotransporter adhesin YadA-like stalk" evidence="13">
    <location>
        <begin position="364"/>
        <end position="406"/>
    </location>
</feature>
<sequence length="1182" mass="119597">MNKVFRVVWSHTQQAWIAVSELAKAHKKRSCKLAGQLALTVVAGVGMTSYASATNIGDTGAVGEGSIAVGPIKGDCSSKTTARGKHSVSIGCETGAFADGNNQTNLGYQAGISAEGNYNTAIGSNSGEGVTGNTNTALGYNSGQNITGSDNSFIGNGAGSSTKGDANVALGLNAGTNVKGNNNIALGRDAGKAIEGTDNAAFGSNAGEGVAGNYNTAFGRSAGKGIKGDSNTSLGNGAGMSQQGKGNLSAGLTAGQGVHGDFNVMLGNDANVDGSSKSNPVSRTVVIGSEAKAWHDDTVALGSNTKAAHKNSVALGHASETKTAVQVVKGEITDEQGIKHTYSDFAGVSDSGVVSVGKAGAERQLVHVAPGAISKSSTDAINGSQLFSVGEGINNQINNLGDSVATSLGGNSKYTGGKVNAELNVGGKTYTNVQDALNNISTEGGWVLGSMDSQGADQSLKVSAGGKVNLAAGKNMDVVSSKDPTSGEVTTTFSTKSIVDFEKVTAGNAVMNTDGFSIQKGPSVTQEGIDVADKKITRLQAGSALTDGVNVSQLKGLGDVIGDITINDKGQITGPTFTVSNKNYTTIADAITQLDKGWTLTAGNQTAQIQSGNKVGLTAGKNMKITSEKDADGNITSTFATEDDVAFTKVTTGNSTLSNQGLTVGSSVFINDQGLSFSNSKVSVGSEGINAGGKRITDVAVGTADTDAVNVSQLKEVKEVANSGWNLSVNGGNAEKVAPKDTVNFTEGDNIKISQNGKDITISSTPDVTHNSVTTGNSKLSDQGLTVGKNVAVTDKGFKAGDTLVSDQGLTFEGSDVSVSKDGINAGDKKVLGVADGIIAAGSKDAVNGGQLHELQVEVNKQAGGWTLSDGSTDQQVKAGDKVTIKGEGNINVLLDNATGQMTVQTNPNVEHESVTTGDTVINNSGLMIKEGPSVTKNGIDAGDKKVLNVAQGEISSTSKDAINGSQLNDTNNRVTINEGDIKNIQQGQDGMFQVSNDYNTPKPKPVGEKSVAGGAGAIAKGNNSAAIGNNAQANANNSVALGNGSVADRENSVSVGNIGDERQITNVAAGVLPTDAVNVGQLEALGGRVNQYFNSVNKRIDKVDNNARAGIAAAMAAGTLPQSSLPGKSMVTLGASTYRGESALAIGVSRLSDNARTVIKVNASADSRGNAGAAVGAGWHW</sequence>
<dbReference type="Gene3D" id="2.150.10.10">
    <property type="entry name" value="Serralysin-like metalloprotease, C-terminal"/>
    <property type="match status" value="3"/>
</dbReference>
<dbReference type="SUPFAM" id="SSF101967">
    <property type="entry name" value="Adhesin YadA, collagen-binding domain"/>
    <property type="match status" value="6"/>
</dbReference>
<dbReference type="InterPro" id="IPR008640">
    <property type="entry name" value="Adhesin_Head_dom"/>
</dbReference>
<feature type="domain" description="ESPR" evidence="14">
    <location>
        <begin position="1"/>
        <end position="41"/>
    </location>
</feature>
<evidence type="ECO:0000256" key="5">
    <source>
        <dbReference type="ARBA" id="ARBA00022452"/>
    </source>
</evidence>
<dbReference type="SUPFAM" id="SSF54523">
    <property type="entry name" value="Pili subunits"/>
    <property type="match status" value="1"/>
</dbReference>
<evidence type="ECO:0000256" key="9">
    <source>
        <dbReference type="ARBA" id="ARBA00023136"/>
    </source>
</evidence>
<protein>
    <recommendedName>
        <fullName evidence="17">Autotransporter adhesin</fullName>
    </recommendedName>
</protein>
<keyword evidence="4" id="KW-0813">Transport</keyword>
<dbReference type="PATRIC" id="fig|1698449.3.peg.1405"/>
<keyword evidence="5" id="KW-1134">Transmembrane beta strand</keyword>
<dbReference type="Pfam" id="PF03895">
    <property type="entry name" value="YadA_anchor"/>
    <property type="match status" value="1"/>
</dbReference>
<comment type="subcellular location">
    <subcellularLocation>
        <location evidence="2">Cell outer membrane</location>
    </subcellularLocation>
    <subcellularLocation>
        <location evidence="1">Cell surface</location>
    </subcellularLocation>
</comment>
<feature type="domain" description="Trimeric autotransporter adhesin YadA-like head" evidence="12">
    <location>
        <begin position="1020"/>
        <end position="1046"/>
    </location>
</feature>
<dbReference type="GO" id="GO:0009279">
    <property type="term" value="C:cell outer membrane"/>
    <property type="evidence" value="ECO:0007669"/>
    <property type="project" value="UniProtKB-SubCell"/>
</dbReference>
<dbReference type="InterPro" id="IPR011049">
    <property type="entry name" value="Serralysin-like_metalloprot_C"/>
</dbReference>
<evidence type="ECO:0000256" key="6">
    <source>
        <dbReference type="ARBA" id="ARBA00022692"/>
    </source>
</evidence>
<evidence type="ECO:0000256" key="3">
    <source>
        <dbReference type="ARBA" id="ARBA00005848"/>
    </source>
</evidence>
<evidence type="ECO:0000259" key="12">
    <source>
        <dbReference type="Pfam" id="PF05658"/>
    </source>
</evidence>
<evidence type="ECO:0000259" key="13">
    <source>
        <dbReference type="Pfam" id="PF05662"/>
    </source>
</evidence>
<gene>
    <name evidence="15" type="ORF">AKN88_06995</name>
</gene>
<feature type="domain" description="Trimeric autotransporter adhesin YadA-like stalk" evidence="13">
    <location>
        <begin position="831"/>
        <end position="863"/>
    </location>
</feature>
<dbReference type="Pfam" id="PF05658">
    <property type="entry name" value="YadA_head"/>
    <property type="match status" value="2"/>
</dbReference>
<reference evidence="15 16" key="1">
    <citation type="journal article" date="2015" name="Genome Announc.">
        <title>Genome Sequences of Oblitimonas alkaliphila gen. nov. sp. nov. (Proposed), a Novel Bacterium of the Pseudomonadaceae Family.</title>
        <authorList>
            <person name="Lauer A.C."/>
            <person name="Nicholson A.C."/>
            <person name="Humrighouse B.W."/>
            <person name="Emery B."/>
            <person name="Drobish A."/>
            <person name="Juieng P."/>
            <person name="Loparev V."/>
            <person name="McQuiston J.R."/>
        </authorList>
    </citation>
    <scope>NUCLEOTIDE SEQUENCE [LARGE SCALE GENOMIC DNA]</scope>
    <source>
        <strain evidence="15 16">E5571</strain>
    </source>
</reference>
<feature type="domain" description="Trimeric autotransporter adhesin YadA-like stalk" evidence="13">
    <location>
        <begin position="535"/>
        <end position="567"/>
    </location>
</feature>
<dbReference type="InterPro" id="IPR045584">
    <property type="entry name" value="Pilin-like"/>
</dbReference>
<keyword evidence="6" id="KW-0812">Transmembrane</keyword>
<evidence type="ECO:0000313" key="15">
    <source>
        <dbReference type="EMBL" id="AKX59700.1"/>
    </source>
</evidence>
<evidence type="ECO:0008006" key="17">
    <source>
        <dbReference type="Google" id="ProtNLM"/>
    </source>
</evidence>
<dbReference type="Gene3D" id="1.20.5.170">
    <property type="match status" value="2"/>
</dbReference>
<dbReference type="AlphaFoldDB" id="A0A0K1XE77"/>
<feature type="domain" description="Trimeric autotransporter adhesin YadA-like stalk" evidence="13">
    <location>
        <begin position="1064"/>
        <end position="1103"/>
    </location>
</feature>
<dbReference type="Pfam" id="PF13018">
    <property type="entry name" value="ESPR"/>
    <property type="match status" value="1"/>
</dbReference>
<evidence type="ECO:0000313" key="16">
    <source>
        <dbReference type="Proteomes" id="UP000063953"/>
    </source>
</evidence>
<feature type="domain" description="Trimeric autotransporter adhesin YadA-like head" evidence="12">
    <location>
        <begin position="296"/>
        <end position="317"/>
    </location>
</feature>
<evidence type="ECO:0000256" key="1">
    <source>
        <dbReference type="ARBA" id="ARBA00004241"/>
    </source>
</evidence>
<keyword evidence="7" id="KW-0732">Signal</keyword>
<dbReference type="GO" id="GO:0015031">
    <property type="term" value="P:protein transport"/>
    <property type="evidence" value="ECO:0007669"/>
    <property type="project" value="UniProtKB-KW"/>
</dbReference>
<keyword evidence="10" id="KW-0998">Cell outer membrane</keyword>
<dbReference type="Gene3D" id="2.20.70.140">
    <property type="match status" value="4"/>
</dbReference>
<dbReference type="Gene3D" id="6.20.50.100">
    <property type="match status" value="3"/>
</dbReference>
<comment type="similarity">
    <text evidence="3">Belongs to the autotransporter-2 (AT-2) (TC 1.B.40) family.</text>
</comment>
<dbReference type="Gene3D" id="3.30.1300.30">
    <property type="entry name" value="GSPII I/J protein-like"/>
    <property type="match status" value="1"/>
</dbReference>
<feature type="domain" description="Trimeric autotransporter adhesin YadA-like stalk" evidence="13">
    <location>
        <begin position="695"/>
        <end position="735"/>
    </location>
</feature>
<evidence type="ECO:0000256" key="10">
    <source>
        <dbReference type="ARBA" id="ARBA00023237"/>
    </source>
</evidence>
<feature type="domain" description="Trimeric autotransporter adhesin YadA-like C-terminal membrane anchor" evidence="11">
    <location>
        <begin position="1122"/>
        <end position="1182"/>
    </location>
</feature>
<evidence type="ECO:0000256" key="7">
    <source>
        <dbReference type="ARBA" id="ARBA00022729"/>
    </source>
</evidence>
<evidence type="ECO:0000256" key="4">
    <source>
        <dbReference type="ARBA" id="ARBA00022448"/>
    </source>
</evidence>
<dbReference type="InterPro" id="IPR024973">
    <property type="entry name" value="ESPR"/>
</dbReference>
<proteinExistence type="inferred from homology"/>
<accession>A0A0K1XE77</accession>
<evidence type="ECO:0000256" key="2">
    <source>
        <dbReference type="ARBA" id="ARBA00004442"/>
    </source>
</evidence>